<accession>A0A9R0HX71</accession>
<keyword evidence="2" id="KW-0645">Protease</keyword>
<gene>
    <name evidence="10" type="primary">LOC110778225</name>
</gene>
<dbReference type="PROSITE" id="PS00639">
    <property type="entry name" value="THIOL_PROTEASE_HIS"/>
    <property type="match status" value="1"/>
</dbReference>
<dbReference type="GO" id="GO:0051603">
    <property type="term" value="P:proteolysis involved in protein catabolic process"/>
    <property type="evidence" value="ECO:0000318"/>
    <property type="project" value="GO_Central"/>
</dbReference>
<dbReference type="InterPro" id="IPR025661">
    <property type="entry name" value="Pept_asp_AS"/>
</dbReference>
<sequence length="369" mass="41107">MKFRSSSAVLTTVLVTFLLSHLASATAVPARTDAEVMGLYQKWQAHHGKARNGLPSPDDQKRFEIFKDNLYFVDEHNSVDPDRSYKVGLNKFADLTNEEYRSMFLGNRPARPYTQRQKVSHRYRPRPGDRLPKAVDWRKLGAVNDVKDQGQCGSCWAFSTVATVEAINQIVTGNLTSLSEQELVDCDRAVDQGCNGGLMDNAFQFILENGGLDTEEDYPYKGVDGQCDANRKNKKVVTIDSYEDVQPYSEKALKKAVAHQPVSVAIEASGRALQLYQSGVFTGHCGTNLDHAVVVVGYGTENGIDYWIVRNSWGNGWGEEGYIRLRRNVHKLTGKCGIVMQPSYPVKQTQNPIKLFSDIESDEGIVSST</sequence>
<evidence type="ECO:0000256" key="2">
    <source>
        <dbReference type="ARBA" id="ARBA00022670"/>
    </source>
</evidence>
<dbReference type="GO" id="GO:0005764">
    <property type="term" value="C:lysosome"/>
    <property type="evidence" value="ECO:0000318"/>
    <property type="project" value="GO_Central"/>
</dbReference>
<evidence type="ECO:0000259" key="7">
    <source>
        <dbReference type="SMART" id="SM00645"/>
    </source>
</evidence>
<keyword evidence="3" id="KW-0378">Hydrolase</keyword>
<feature type="chain" id="PRO_5040422929" evidence="6">
    <location>
        <begin position="26"/>
        <end position="369"/>
    </location>
</feature>
<reference evidence="9" key="1">
    <citation type="journal article" date="2021" name="Nat. Commun.">
        <title>Genomic analyses provide insights into spinach domestication and the genetic basis of agronomic traits.</title>
        <authorList>
            <person name="Cai X."/>
            <person name="Sun X."/>
            <person name="Xu C."/>
            <person name="Sun H."/>
            <person name="Wang X."/>
            <person name="Ge C."/>
            <person name="Zhang Z."/>
            <person name="Wang Q."/>
            <person name="Fei Z."/>
            <person name="Jiao C."/>
            <person name="Wang Q."/>
        </authorList>
    </citation>
    <scope>NUCLEOTIDE SEQUENCE [LARGE SCALE GENOMIC DNA]</scope>
    <source>
        <strain evidence="9">cv. Varoflay</strain>
    </source>
</reference>
<dbReference type="InterPro" id="IPR025660">
    <property type="entry name" value="Pept_his_AS"/>
</dbReference>
<evidence type="ECO:0000259" key="8">
    <source>
        <dbReference type="SMART" id="SM00848"/>
    </source>
</evidence>
<evidence type="ECO:0000313" key="9">
    <source>
        <dbReference type="Proteomes" id="UP000813463"/>
    </source>
</evidence>
<dbReference type="KEGG" id="soe:110778225"/>
<dbReference type="FunFam" id="3.90.70.10:FF:000068">
    <property type="entry name" value="Cysteine protease 1"/>
    <property type="match status" value="1"/>
</dbReference>
<dbReference type="PROSITE" id="PS00139">
    <property type="entry name" value="THIOL_PROTEASE_CYS"/>
    <property type="match status" value="1"/>
</dbReference>
<dbReference type="InterPro" id="IPR000668">
    <property type="entry name" value="Peptidase_C1A_C"/>
</dbReference>
<evidence type="ECO:0000256" key="5">
    <source>
        <dbReference type="ARBA" id="ARBA00023157"/>
    </source>
</evidence>
<dbReference type="InterPro" id="IPR038765">
    <property type="entry name" value="Papain-like_cys_pep_sf"/>
</dbReference>
<evidence type="ECO:0000313" key="10">
    <source>
        <dbReference type="RefSeq" id="XP_021838488.1"/>
    </source>
</evidence>
<dbReference type="Pfam" id="PF00112">
    <property type="entry name" value="Peptidase_C1"/>
    <property type="match status" value="1"/>
</dbReference>
<organism evidence="9 10">
    <name type="scientific">Spinacia oleracea</name>
    <name type="common">Spinach</name>
    <dbReference type="NCBI Taxonomy" id="3562"/>
    <lineage>
        <taxon>Eukaryota</taxon>
        <taxon>Viridiplantae</taxon>
        <taxon>Streptophyta</taxon>
        <taxon>Embryophyta</taxon>
        <taxon>Tracheophyta</taxon>
        <taxon>Spermatophyta</taxon>
        <taxon>Magnoliopsida</taxon>
        <taxon>eudicotyledons</taxon>
        <taxon>Gunneridae</taxon>
        <taxon>Pentapetalae</taxon>
        <taxon>Caryophyllales</taxon>
        <taxon>Chenopodiaceae</taxon>
        <taxon>Chenopodioideae</taxon>
        <taxon>Anserineae</taxon>
        <taxon>Spinacia</taxon>
    </lineage>
</organism>
<dbReference type="GO" id="GO:0005615">
    <property type="term" value="C:extracellular space"/>
    <property type="evidence" value="ECO:0000318"/>
    <property type="project" value="GO_Central"/>
</dbReference>
<name>A0A9R0HX71_SPIOL</name>
<feature type="domain" description="Peptidase C1A papain C-terminal" evidence="7">
    <location>
        <begin position="131"/>
        <end position="346"/>
    </location>
</feature>
<feature type="domain" description="Cathepsin propeptide inhibitor" evidence="8">
    <location>
        <begin position="40"/>
        <end position="100"/>
    </location>
</feature>
<dbReference type="GO" id="GO:0004197">
    <property type="term" value="F:cysteine-type endopeptidase activity"/>
    <property type="evidence" value="ECO:0000318"/>
    <property type="project" value="GO_Central"/>
</dbReference>
<dbReference type="PROSITE" id="PS00640">
    <property type="entry name" value="THIOL_PROTEASE_ASN"/>
    <property type="match status" value="1"/>
</dbReference>
<dbReference type="Proteomes" id="UP000813463">
    <property type="component" value="Chromosome 3"/>
</dbReference>
<dbReference type="PRINTS" id="PR00705">
    <property type="entry name" value="PAPAIN"/>
</dbReference>
<dbReference type="AlphaFoldDB" id="A0A9R0HX71"/>
<dbReference type="InterPro" id="IPR013201">
    <property type="entry name" value="Prot_inhib_I29"/>
</dbReference>
<dbReference type="PANTHER" id="PTHR12411">
    <property type="entry name" value="CYSTEINE PROTEASE FAMILY C1-RELATED"/>
    <property type="match status" value="1"/>
</dbReference>
<dbReference type="OrthoDB" id="10253408at2759"/>
<evidence type="ECO:0000256" key="4">
    <source>
        <dbReference type="ARBA" id="ARBA00022807"/>
    </source>
</evidence>
<dbReference type="SMART" id="SM00645">
    <property type="entry name" value="Pept_C1"/>
    <property type="match status" value="1"/>
</dbReference>
<dbReference type="Pfam" id="PF08246">
    <property type="entry name" value="Inhibitor_I29"/>
    <property type="match status" value="1"/>
</dbReference>
<reference evidence="10" key="2">
    <citation type="submission" date="2025-08" db="UniProtKB">
        <authorList>
            <consortium name="RefSeq"/>
        </authorList>
    </citation>
    <scope>IDENTIFICATION</scope>
    <source>
        <tissue evidence="10">Leaf</tissue>
    </source>
</reference>
<dbReference type="RefSeq" id="XP_021838488.1">
    <property type="nucleotide sequence ID" value="XM_021982796.2"/>
</dbReference>
<dbReference type="InterPro" id="IPR039417">
    <property type="entry name" value="Peptidase_C1A_papain-like"/>
</dbReference>
<dbReference type="CDD" id="cd02248">
    <property type="entry name" value="Peptidase_C1A"/>
    <property type="match status" value="1"/>
</dbReference>
<feature type="signal peptide" evidence="6">
    <location>
        <begin position="1"/>
        <end position="25"/>
    </location>
</feature>
<keyword evidence="5" id="KW-1015">Disulfide bond</keyword>
<dbReference type="InterPro" id="IPR000169">
    <property type="entry name" value="Pept_cys_AS"/>
</dbReference>
<comment type="similarity">
    <text evidence="1">Belongs to the peptidase C1 family.</text>
</comment>
<evidence type="ECO:0000256" key="1">
    <source>
        <dbReference type="ARBA" id="ARBA00008455"/>
    </source>
</evidence>
<dbReference type="Gene3D" id="3.90.70.10">
    <property type="entry name" value="Cysteine proteinases"/>
    <property type="match status" value="1"/>
</dbReference>
<dbReference type="SUPFAM" id="SSF54001">
    <property type="entry name" value="Cysteine proteinases"/>
    <property type="match status" value="1"/>
</dbReference>
<evidence type="ECO:0000256" key="3">
    <source>
        <dbReference type="ARBA" id="ARBA00022801"/>
    </source>
</evidence>
<protein>
    <submittedName>
        <fullName evidence="10">Cysteine proteinase COT44</fullName>
    </submittedName>
</protein>
<dbReference type="SMART" id="SM00848">
    <property type="entry name" value="Inhibitor_I29"/>
    <property type="match status" value="1"/>
</dbReference>
<evidence type="ECO:0000256" key="6">
    <source>
        <dbReference type="SAM" id="SignalP"/>
    </source>
</evidence>
<keyword evidence="6" id="KW-0732">Signal</keyword>
<dbReference type="GeneID" id="110778225"/>
<proteinExistence type="inferred from homology"/>
<keyword evidence="4" id="KW-0788">Thiol protease</keyword>
<dbReference type="InterPro" id="IPR013128">
    <property type="entry name" value="Peptidase_C1A"/>
</dbReference>
<keyword evidence="9" id="KW-1185">Reference proteome</keyword>